<dbReference type="Pfam" id="PF01546">
    <property type="entry name" value="Peptidase_M20"/>
    <property type="match status" value="1"/>
</dbReference>
<evidence type="ECO:0000256" key="5">
    <source>
        <dbReference type="ARBA" id="ARBA00022833"/>
    </source>
</evidence>
<name>A0ABS7PY35_9SPHN</name>
<dbReference type="SUPFAM" id="SSF55031">
    <property type="entry name" value="Bacterial exopeptidase dimerisation domain"/>
    <property type="match status" value="1"/>
</dbReference>
<dbReference type="Gene3D" id="3.40.630.10">
    <property type="entry name" value="Zn peptidases"/>
    <property type="match status" value="1"/>
</dbReference>
<protein>
    <submittedName>
        <fullName evidence="8">M20/M25/M40 family metallo-hydrolase</fullName>
    </submittedName>
</protein>
<dbReference type="Proteomes" id="UP000706039">
    <property type="component" value="Unassembled WGS sequence"/>
</dbReference>
<evidence type="ECO:0000256" key="2">
    <source>
        <dbReference type="ARBA" id="ARBA00022670"/>
    </source>
</evidence>
<evidence type="ECO:0000256" key="3">
    <source>
        <dbReference type="ARBA" id="ARBA00022723"/>
    </source>
</evidence>
<accession>A0ABS7PY35</accession>
<evidence type="ECO:0000259" key="7">
    <source>
        <dbReference type="Pfam" id="PF07687"/>
    </source>
</evidence>
<dbReference type="PROSITE" id="PS00758">
    <property type="entry name" value="ARGE_DAPE_CPG2_1"/>
    <property type="match status" value="1"/>
</dbReference>
<proteinExistence type="inferred from homology"/>
<evidence type="ECO:0000313" key="9">
    <source>
        <dbReference type="Proteomes" id="UP000706039"/>
    </source>
</evidence>
<dbReference type="PANTHER" id="PTHR45962">
    <property type="entry name" value="N-FATTY-ACYL-AMINO ACID SYNTHASE/HYDROLASE PM20D1"/>
    <property type="match status" value="1"/>
</dbReference>
<dbReference type="InterPro" id="IPR011650">
    <property type="entry name" value="Peptidase_M20_dimer"/>
</dbReference>
<dbReference type="EMBL" id="JAINVV010000010">
    <property type="protein sequence ID" value="MBY8824894.1"/>
    <property type="molecule type" value="Genomic_DNA"/>
</dbReference>
<keyword evidence="5" id="KW-0862">Zinc</keyword>
<organism evidence="8 9">
    <name type="scientific">Sphingomonas colocasiae</name>
    <dbReference type="NCBI Taxonomy" id="1848973"/>
    <lineage>
        <taxon>Bacteria</taxon>
        <taxon>Pseudomonadati</taxon>
        <taxon>Pseudomonadota</taxon>
        <taxon>Alphaproteobacteria</taxon>
        <taxon>Sphingomonadales</taxon>
        <taxon>Sphingomonadaceae</taxon>
        <taxon>Sphingomonas</taxon>
    </lineage>
</organism>
<dbReference type="InterPro" id="IPR036264">
    <property type="entry name" value="Bact_exopeptidase_dim_dom"/>
</dbReference>
<evidence type="ECO:0000256" key="4">
    <source>
        <dbReference type="ARBA" id="ARBA00022801"/>
    </source>
</evidence>
<dbReference type="SUPFAM" id="SSF53187">
    <property type="entry name" value="Zn-dependent exopeptidases"/>
    <property type="match status" value="1"/>
</dbReference>
<keyword evidence="4" id="KW-0378">Hydrolase</keyword>
<gene>
    <name evidence="8" type="ORF">K7G82_21500</name>
</gene>
<dbReference type="Gene3D" id="1.10.150.900">
    <property type="match status" value="1"/>
</dbReference>
<dbReference type="Gene3D" id="3.30.70.360">
    <property type="match status" value="1"/>
</dbReference>
<comment type="similarity">
    <text evidence="1">Belongs to the peptidase M20A family.</text>
</comment>
<evidence type="ECO:0000313" key="8">
    <source>
        <dbReference type="EMBL" id="MBY8824894.1"/>
    </source>
</evidence>
<keyword evidence="3" id="KW-0479">Metal-binding</keyword>
<evidence type="ECO:0000256" key="6">
    <source>
        <dbReference type="SAM" id="SignalP"/>
    </source>
</evidence>
<dbReference type="InterPro" id="IPR001261">
    <property type="entry name" value="ArgE/DapE_CS"/>
</dbReference>
<keyword evidence="6" id="KW-0732">Signal</keyword>
<feature type="signal peptide" evidence="6">
    <location>
        <begin position="1"/>
        <end position="20"/>
    </location>
</feature>
<dbReference type="NCBIfam" id="NF006596">
    <property type="entry name" value="PRK09133.1"/>
    <property type="match status" value="1"/>
</dbReference>
<sequence length="462" mass="49859">MFKTFAGFVSLAALAAPAMAQDKPYQRQARDIYEKLISYRTAKDHGQVPAMAAYIADTLKAGGVPAEDIVIVPHKETAALLVRVPGRDRSTRKIMFSAHMDVVDARPEDWERSPFKLIEENGYFFGRGTGDNKQGVAALVSTILRLKADKVVPGRALVFAFVGDEETGMETTRLIADHEWVKGTEYVINTDAGGGTLDEQGKPTSYGVQGAEKTYATYTLTLRNPGGHSSRPRNDNAIYEMADVLNGIRGLKFPAQANELTRATLRLAAKSAPGEKGMMMSRFAENPKDTEAAAYLMADPSVAYEISTTCVATMVDAGHAENALPQRAKATVNCRIYPGETIEGVKARLAEAAGNTAVAIEVIGNPVVSPVSDPRPDVMAAITKSIHARYPGIPITPYLEAGGTDGMIYRTKGMPTFASSGVFMKPSDVFFHGLNERLPVKAFYEAIDHVHDLAVGLSGTRK</sequence>
<keyword evidence="2" id="KW-0645">Protease</keyword>
<feature type="chain" id="PRO_5046701122" evidence="6">
    <location>
        <begin position="21"/>
        <end position="462"/>
    </location>
</feature>
<dbReference type="RefSeq" id="WP_222992002.1">
    <property type="nucleotide sequence ID" value="NZ_JAINVV010000010.1"/>
</dbReference>
<dbReference type="Pfam" id="PF07687">
    <property type="entry name" value="M20_dimer"/>
    <property type="match status" value="1"/>
</dbReference>
<dbReference type="PANTHER" id="PTHR45962:SF1">
    <property type="entry name" value="N-FATTY-ACYL-AMINO ACID SYNTHASE_HYDROLASE PM20D1"/>
    <property type="match status" value="1"/>
</dbReference>
<dbReference type="InterPro" id="IPR002933">
    <property type="entry name" value="Peptidase_M20"/>
</dbReference>
<feature type="domain" description="Peptidase M20 dimerisation" evidence="7">
    <location>
        <begin position="211"/>
        <end position="358"/>
    </location>
</feature>
<keyword evidence="9" id="KW-1185">Reference proteome</keyword>
<evidence type="ECO:0000256" key="1">
    <source>
        <dbReference type="ARBA" id="ARBA00006247"/>
    </source>
</evidence>
<reference evidence="8 9" key="1">
    <citation type="submission" date="2021-08" db="EMBL/GenBank/DDBJ databases">
        <authorList>
            <person name="Tuo L."/>
        </authorList>
    </citation>
    <scope>NUCLEOTIDE SEQUENCE [LARGE SCALE GENOMIC DNA]</scope>
    <source>
        <strain evidence="8 9">JCM 31229</strain>
    </source>
</reference>
<comment type="caution">
    <text evidence="8">The sequence shown here is derived from an EMBL/GenBank/DDBJ whole genome shotgun (WGS) entry which is preliminary data.</text>
</comment>
<dbReference type="InterPro" id="IPR047177">
    <property type="entry name" value="Pept_M20A"/>
</dbReference>